<protein>
    <submittedName>
        <fullName evidence="2">Uncharacterized protein</fullName>
    </submittedName>
</protein>
<dbReference type="OrthoDB" id="5077305at2759"/>
<sequence>MLDKEEICWSSTFCGYFLVAIAQTALVLVAAAHHAKVREANTFLYRSYTETSACIGVIAVMLVAVQLYISIIVTSTQGPQIIIYWLGCAQLMVTLYFFYLPFEYSSEVSKDEWLLVDDYFMDEEEAIFSMRKDPAASGESPGFEDYGTMIPQLSGPGGASHVSVYQVPAETGRRM</sequence>
<proteinExistence type="predicted"/>
<gene>
    <name evidence="2" type="ORF">BKA59DRAFT_516399</name>
</gene>
<evidence type="ECO:0000313" key="2">
    <source>
        <dbReference type="EMBL" id="KAH7235874.1"/>
    </source>
</evidence>
<feature type="transmembrane region" description="Helical" evidence="1">
    <location>
        <begin position="53"/>
        <end position="75"/>
    </location>
</feature>
<name>A0A8K0RQ64_9HYPO</name>
<feature type="transmembrane region" description="Helical" evidence="1">
    <location>
        <begin position="15"/>
        <end position="32"/>
    </location>
</feature>
<organism evidence="2 3">
    <name type="scientific">Fusarium tricinctum</name>
    <dbReference type="NCBI Taxonomy" id="61284"/>
    <lineage>
        <taxon>Eukaryota</taxon>
        <taxon>Fungi</taxon>
        <taxon>Dikarya</taxon>
        <taxon>Ascomycota</taxon>
        <taxon>Pezizomycotina</taxon>
        <taxon>Sordariomycetes</taxon>
        <taxon>Hypocreomycetidae</taxon>
        <taxon>Hypocreales</taxon>
        <taxon>Nectriaceae</taxon>
        <taxon>Fusarium</taxon>
        <taxon>Fusarium tricinctum species complex</taxon>
    </lineage>
</organism>
<evidence type="ECO:0000313" key="3">
    <source>
        <dbReference type="Proteomes" id="UP000813427"/>
    </source>
</evidence>
<accession>A0A8K0RQ64</accession>
<keyword evidence="1" id="KW-1133">Transmembrane helix</keyword>
<evidence type="ECO:0000256" key="1">
    <source>
        <dbReference type="SAM" id="Phobius"/>
    </source>
</evidence>
<dbReference type="Proteomes" id="UP000813427">
    <property type="component" value="Unassembled WGS sequence"/>
</dbReference>
<keyword evidence="1" id="KW-0472">Membrane</keyword>
<dbReference type="AlphaFoldDB" id="A0A8K0RQ64"/>
<dbReference type="EMBL" id="JAGPXF010000007">
    <property type="protein sequence ID" value="KAH7235874.1"/>
    <property type="molecule type" value="Genomic_DNA"/>
</dbReference>
<keyword evidence="3" id="KW-1185">Reference proteome</keyword>
<feature type="transmembrane region" description="Helical" evidence="1">
    <location>
        <begin position="81"/>
        <end position="100"/>
    </location>
</feature>
<reference evidence="2" key="1">
    <citation type="journal article" date="2021" name="Nat. Commun.">
        <title>Genetic determinants of endophytism in the Arabidopsis root mycobiome.</title>
        <authorList>
            <person name="Mesny F."/>
            <person name="Miyauchi S."/>
            <person name="Thiergart T."/>
            <person name="Pickel B."/>
            <person name="Atanasova L."/>
            <person name="Karlsson M."/>
            <person name="Huettel B."/>
            <person name="Barry K.W."/>
            <person name="Haridas S."/>
            <person name="Chen C."/>
            <person name="Bauer D."/>
            <person name="Andreopoulos W."/>
            <person name="Pangilinan J."/>
            <person name="LaButti K."/>
            <person name="Riley R."/>
            <person name="Lipzen A."/>
            <person name="Clum A."/>
            <person name="Drula E."/>
            <person name="Henrissat B."/>
            <person name="Kohler A."/>
            <person name="Grigoriev I.V."/>
            <person name="Martin F.M."/>
            <person name="Hacquard S."/>
        </authorList>
    </citation>
    <scope>NUCLEOTIDE SEQUENCE</scope>
    <source>
        <strain evidence="2">MPI-SDFR-AT-0068</strain>
    </source>
</reference>
<comment type="caution">
    <text evidence="2">The sequence shown here is derived from an EMBL/GenBank/DDBJ whole genome shotgun (WGS) entry which is preliminary data.</text>
</comment>
<keyword evidence="1" id="KW-0812">Transmembrane</keyword>